<organism evidence="7 8">
    <name type="scientific">Polypedilum vanderplanki</name>
    <name type="common">Sleeping chironomid midge</name>
    <dbReference type="NCBI Taxonomy" id="319348"/>
    <lineage>
        <taxon>Eukaryota</taxon>
        <taxon>Metazoa</taxon>
        <taxon>Ecdysozoa</taxon>
        <taxon>Arthropoda</taxon>
        <taxon>Hexapoda</taxon>
        <taxon>Insecta</taxon>
        <taxon>Pterygota</taxon>
        <taxon>Neoptera</taxon>
        <taxon>Endopterygota</taxon>
        <taxon>Diptera</taxon>
        <taxon>Nematocera</taxon>
        <taxon>Chironomoidea</taxon>
        <taxon>Chironomidae</taxon>
        <taxon>Chironominae</taxon>
        <taxon>Polypedilum</taxon>
        <taxon>Polypedilum</taxon>
    </lineage>
</organism>
<comment type="caution">
    <text evidence="7">The sequence shown here is derived from an EMBL/GenBank/DDBJ whole genome shotgun (WGS) entry which is preliminary data.</text>
</comment>
<keyword evidence="2 5" id="KW-0812">Transmembrane</keyword>
<dbReference type="GO" id="GO:0016020">
    <property type="term" value="C:membrane"/>
    <property type="evidence" value="ECO:0007669"/>
    <property type="project" value="UniProtKB-SubCell"/>
</dbReference>
<feature type="transmembrane region" description="Helical" evidence="5">
    <location>
        <begin position="382"/>
        <end position="403"/>
    </location>
</feature>
<keyword evidence="3 5" id="KW-1133">Transmembrane helix</keyword>
<feature type="transmembrane region" description="Helical" evidence="5">
    <location>
        <begin position="145"/>
        <end position="164"/>
    </location>
</feature>
<dbReference type="NCBIfam" id="TIGR00815">
    <property type="entry name" value="sulP"/>
    <property type="match status" value="1"/>
</dbReference>
<dbReference type="InterPro" id="IPR036513">
    <property type="entry name" value="STAS_dom_sf"/>
</dbReference>
<dbReference type="GO" id="GO:0055085">
    <property type="term" value="P:transmembrane transport"/>
    <property type="evidence" value="ECO:0007669"/>
    <property type="project" value="InterPro"/>
</dbReference>
<evidence type="ECO:0000256" key="5">
    <source>
        <dbReference type="SAM" id="Phobius"/>
    </source>
</evidence>
<feature type="transmembrane region" description="Helical" evidence="5">
    <location>
        <begin position="120"/>
        <end position="138"/>
    </location>
</feature>
<dbReference type="Pfam" id="PF00916">
    <property type="entry name" value="Sulfate_transp"/>
    <property type="match status" value="1"/>
</dbReference>
<feature type="transmembrane region" description="Helical" evidence="5">
    <location>
        <begin position="447"/>
        <end position="465"/>
    </location>
</feature>
<evidence type="ECO:0000313" key="7">
    <source>
        <dbReference type="EMBL" id="KAG5684086.1"/>
    </source>
</evidence>
<feature type="domain" description="STAS" evidence="6">
    <location>
        <begin position="533"/>
        <end position="690"/>
    </location>
</feature>
<protein>
    <recommendedName>
        <fullName evidence="6">STAS domain-containing protein</fullName>
    </recommendedName>
</protein>
<dbReference type="InterPro" id="IPR002645">
    <property type="entry name" value="STAS_dom"/>
</dbReference>
<feature type="transmembrane region" description="Helical" evidence="5">
    <location>
        <begin position="343"/>
        <end position="370"/>
    </location>
</feature>
<evidence type="ECO:0000259" key="6">
    <source>
        <dbReference type="PROSITE" id="PS50801"/>
    </source>
</evidence>
<dbReference type="AlphaFoldDB" id="A0A9J6CR38"/>
<dbReference type="OrthoDB" id="288203at2759"/>
<proteinExistence type="predicted"/>
<evidence type="ECO:0000256" key="3">
    <source>
        <dbReference type="ARBA" id="ARBA00022989"/>
    </source>
</evidence>
<reference evidence="7" key="1">
    <citation type="submission" date="2021-03" db="EMBL/GenBank/DDBJ databases">
        <title>Chromosome level genome of the anhydrobiotic midge Polypedilum vanderplanki.</title>
        <authorList>
            <person name="Yoshida Y."/>
            <person name="Kikawada T."/>
            <person name="Gusev O."/>
        </authorList>
    </citation>
    <scope>NUCLEOTIDE SEQUENCE</scope>
    <source>
        <strain evidence="7">NIAS01</strain>
        <tissue evidence="7">Whole body or cell culture</tissue>
    </source>
</reference>
<dbReference type="SUPFAM" id="SSF52091">
    <property type="entry name" value="SpoIIaa-like"/>
    <property type="match status" value="1"/>
</dbReference>
<keyword evidence="4 5" id="KW-0472">Membrane</keyword>
<dbReference type="InterPro" id="IPR001902">
    <property type="entry name" value="SLC26A/SulP_fam"/>
</dbReference>
<dbReference type="Proteomes" id="UP001107558">
    <property type="component" value="Chromosome 1"/>
</dbReference>
<feature type="transmembrane region" description="Helical" evidence="5">
    <location>
        <begin position="90"/>
        <end position="114"/>
    </location>
</feature>
<gene>
    <name evidence="7" type="ORF">PVAND_013335</name>
</gene>
<name>A0A9J6CR38_POLVA</name>
<comment type="subcellular location">
    <subcellularLocation>
        <location evidence="1">Membrane</location>
        <topology evidence="1">Multi-pass membrane protein</topology>
    </subcellularLocation>
</comment>
<dbReference type="PANTHER" id="PTHR11814">
    <property type="entry name" value="SULFATE TRANSPORTER"/>
    <property type="match status" value="1"/>
</dbReference>
<feature type="transmembrane region" description="Helical" evidence="5">
    <location>
        <begin position="297"/>
        <end position="314"/>
    </location>
</feature>
<dbReference type="CDD" id="cd07042">
    <property type="entry name" value="STAS_SulP_like_sulfate_transporter"/>
    <property type="match status" value="1"/>
</dbReference>
<dbReference type="PROSITE" id="PS50801">
    <property type="entry name" value="STAS"/>
    <property type="match status" value="1"/>
</dbReference>
<evidence type="ECO:0000256" key="1">
    <source>
        <dbReference type="ARBA" id="ARBA00004141"/>
    </source>
</evidence>
<feature type="transmembrane region" description="Helical" evidence="5">
    <location>
        <begin position="265"/>
        <end position="285"/>
    </location>
</feature>
<feature type="transmembrane region" description="Helical" evidence="5">
    <location>
        <begin position="214"/>
        <end position="232"/>
    </location>
</feature>
<accession>A0A9J6CR38</accession>
<dbReference type="Pfam" id="PF01740">
    <property type="entry name" value="STAS"/>
    <property type="match status" value="1"/>
</dbReference>
<dbReference type="Gene3D" id="3.30.750.24">
    <property type="entry name" value="STAS domain"/>
    <property type="match status" value="1"/>
</dbReference>
<evidence type="ECO:0000256" key="2">
    <source>
        <dbReference type="ARBA" id="ARBA00022692"/>
    </source>
</evidence>
<dbReference type="EMBL" id="JADBJN010000001">
    <property type="protein sequence ID" value="KAG5684086.1"/>
    <property type="molecule type" value="Genomic_DNA"/>
</dbReference>
<feature type="transmembrane region" description="Helical" evidence="5">
    <location>
        <begin position="477"/>
        <end position="509"/>
    </location>
</feature>
<keyword evidence="8" id="KW-1185">Reference proteome</keyword>
<dbReference type="InterPro" id="IPR011547">
    <property type="entry name" value="SLC26A/SulP_dom"/>
</dbReference>
<evidence type="ECO:0000313" key="8">
    <source>
        <dbReference type="Proteomes" id="UP001107558"/>
    </source>
</evidence>
<sequence length="695" mass="76108">MTIGGLKICSRRNSPISMIEVEKASMLDFEIKRRIIRQEDLEDVTGYDRHKNTPTESFAATLKSFSIKDAVFDTIPVLKWFPKYSIKNNLIGDLVAGFTVAIMHIPQGMAYGLLAGLDPIVGLYMAFFPTLVYFIFGTSRHVSTGTFAVVSIMTSKIVATYSSVGAESKGITDINEPSYTNYQVATAVTMVCGIFQIAMCFFRLGALASLLSQSLVSGFTTAAAVHVIVAQSKDLLGVTLPRHKGAFKIIFSIRDIILNLSTSNIYTIFVSIGCISFMILMNEIVKPWAAKRCKFPLPSELMAVIGFTAISYALNLGGSDYKVKEVGKIPTGLPMPEFPPFELLGLVAIDSIAVCIVSVSIVISMALIFAKKDSYEVRANQELLALGLSNIVGSCFSCIPLSVSLSRSIIQHQTGGKTQFASVVSAGLILILLLWVGPLFETLPRATLAGIIIVALKGMILQIGDLKKFYRESVLDVAVWIATFLTVVIIDIDIGLLTGVCVSFIALYIKGFKSYSCLLGQVSNTEIYVDVANHKNVTEVPGVKIFRYYGSVNFATSAGFKKELFDKIGINHKIIRRASLCGNKNDNKNSTLKGSVSYIRDAVEIEGQSEAKSLKCNLNSLIIDLSCMPHIDMSGYRTFLEIRNEMKLLDIKVLLTSPSDCVYDSLRRAVKIGEQSFECFPSIHDAVIYSNKIQQ</sequence>
<evidence type="ECO:0000256" key="4">
    <source>
        <dbReference type="ARBA" id="ARBA00023136"/>
    </source>
</evidence>
<feature type="transmembrane region" description="Helical" evidence="5">
    <location>
        <begin position="184"/>
        <end position="202"/>
    </location>
</feature>
<feature type="transmembrane region" description="Helical" evidence="5">
    <location>
        <begin position="423"/>
        <end position="440"/>
    </location>
</feature>